<protein>
    <submittedName>
        <fullName evidence="3">Uncharacterized protein DUF4832</fullName>
    </submittedName>
</protein>
<organism evidence="3 4">
    <name type="scientific">Paenibacillus methanolicus</name>
    <dbReference type="NCBI Taxonomy" id="582686"/>
    <lineage>
        <taxon>Bacteria</taxon>
        <taxon>Bacillati</taxon>
        <taxon>Bacillota</taxon>
        <taxon>Bacilli</taxon>
        <taxon>Bacillales</taxon>
        <taxon>Paenibacillaceae</taxon>
        <taxon>Paenibacillus</taxon>
    </lineage>
</organism>
<reference evidence="3 4" key="1">
    <citation type="submission" date="2019-07" db="EMBL/GenBank/DDBJ databases">
        <title>Genomic Encyclopedia of Type Strains, Phase III (KMG-III): the genomes of soil and plant-associated and newly described type strains.</title>
        <authorList>
            <person name="Whitman W."/>
        </authorList>
    </citation>
    <scope>NUCLEOTIDE SEQUENCE [LARGE SCALE GENOMIC DNA]</scope>
    <source>
        <strain evidence="3 4">BL24</strain>
    </source>
</reference>
<feature type="signal peptide" evidence="1">
    <location>
        <begin position="1"/>
        <end position="27"/>
    </location>
</feature>
<comment type="caution">
    <text evidence="3">The sequence shown here is derived from an EMBL/GenBank/DDBJ whole genome shotgun (WGS) entry which is preliminary data.</text>
</comment>
<keyword evidence="1" id="KW-0732">Signal</keyword>
<dbReference type="RefSeq" id="WP_148933343.1">
    <property type="nucleotide sequence ID" value="NZ_VNHS01000018.1"/>
</dbReference>
<dbReference type="Gene3D" id="3.20.20.80">
    <property type="entry name" value="Glycosidases"/>
    <property type="match status" value="1"/>
</dbReference>
<dbReference type="Pfam" id="PF16116">
    <property type="entry name" value="DUF4832"/>
    <property type="match status" value="1"/>
</dbReference>
<keyword evidence="4" id="KW-1185">Reference proteome</keyword>
<proteinExistence type="predicted"/>
<dbReference type="AlphaFoldDB" id="A0A5S5BN87"/>
<name>A0A5S5BN87_9BACL</name>
<dbReference type="Proteomes" id="UP000323257">
    <property type="component" value="Unassembled WGS sequence"/>
</dbReference>
<feature type="chain" id="PRO_5024461179" evidence="1">
    <location>
        <begin position="28"/>
        <end position="633"/>
    </location>
</feature>
<evidence type="ECO:0000259" key="2">
    <source>
        <dbReference type="Pfam" id="PF16116"/>
    </source>
</evidence>
<dbReference type="OrthoDB" id="9761426at2"/>
<dbReference type="Gene3D" id="2.60.120.430">
    <property type="entry name" value="Galactose-binding lectin"/>
    <property type="match status" value="1"/>
</dbReference>
<accession>A0A5S5BN87</accession>
<evidence type="ECO:0000256" key="1">
    <source>
        <dbReference type="SAM" id="SignalP"/>
    </source>
</evidence>
<gene>
    <name evidence="3" type="ORF">BCM02_11828</name>
</gene>
<feature type="domain" description="DUF4832" evidence="2">
    <location>
        <begin position="242"/>
        <end position="436"/>
    </location>
</feature>
<evidence type="ECO:0000313" key="4">
    <source>
        <dbReference type="Proteomes" id="UP000323257"/>
    </source>
</evidence>
<evidence type="ECO:0000313" key="3">
    <source>
        <dbReference type="EMBL" id="TYP68631.1"/>
    </source>
</evidence>
<sequence length="633" mass="68932">MKTKFMLTVFACCLLFQTLFVQTAAHASADRASNWAALNYAPYTKGLEVNPLKGFVPYDAANSSFPHSMEWFSLPLSSLQTGMQTFNWTPLEKKLDEAASRGHQAVFRIYLDYPGEAIGVPRFLIDAGVPMRSYSAFDNETSMAPDWNNELLLTAMTNFIGAFGKKYDRDPRIGYITAGLYGFWGEWHVYPYDSGTGTANWSMSSANQVRLLEAYRDAFSHTQILLRNTTEGAASTSLLQQFGFHDDSFAYSTIGPETWQFAPSLQLAGLSNQWRTHAVGGELRPELQSSIFAGGDQGQGFQASVDATHISWMINNHVFDHEVAGSELTQSLNAHNSLGYQLHIPAVNIPRTIANGAVQVGVQIQNKGNAPFYYPWQTEIGLLGSNGSIVRAAGGINLNLPEIQPGAEAVTRFLDIDMSGLPQGTYKIALRVVNPLPNGSPVRFATEGQDQDAEGWMTLGSTAIVPEAPSAPSTGLPTTAPSAPVDPAASMMLDNFNEADQWSRTNDLGLWTGANSFDNGGGSIDNGALMLNYRGDGYFGSDLKNINLSGYKKMIIRVKGSAGGEENHVKLQLGGVNKFLSKWSSSVIATEYADIVIDLKASGVNLASPKALKMTFWHGYTGTIWIDEIRFEA</sequence>
<dbReference type="EMBL" id="VNHS01000018">
    <property type="protein sequence ID" value="TYP68631.1"/>
    <property type="molecule type" value="Genomic_DNA"/>
</dbReference>
<dbReference type="InterPro" id="IPR032267">
    <property type="entry name" value="DUF4832"/>
</dbReference>